<sequence length="31" mass="3491">MYLQLGEIPVVIISSPTIAKEILTTHDITFF</sequence>
<protein>
    <submittedName>
        <fullName evidence="1">Uncharacterized protein</fullName>
    </submittedName>
</protein>
<dbReference type="AlphaFoldDB" id="A0AAF0R5R3"/>
<organism evidence="1 2">
    <name type="scientific">Solanum verrucosum</name>
    <dbReference type="NCBI Taxonomy" id="315347"/>
    <lineage>
        <taxon>Eukaryota</taxon>
        <taxon>Viridiplantae</taxon>
        <taxon>Streptophyta</taxon>
        <taxon>Embryophyta</taxon>
        <taxon>Tracheophyta</taxon>
        <taxon>Spermatophyta</taxon>
        <taxon>Magnoliopsida</taxon>
        <taxon>eudicotyledons</taxon>
        <taxon>Gunneridae</taxon>
        <taxon>Pentapetalae</taxon>
        <taxon>asterids</taxon>
        <taxon>lamiids</taxon>
        <taxon>Solanales</taxon>
        <taxon>Solanaceae</taxon>
        <taxon>Solanoideae</taxon>
        <taxon>Solaneae</taxon>
        <taxon>Solanum</taxon>
    </lineage>
</organism>
<gene>
    <name evidence="1" type="ORF">MTR67_026550</name>
</gene>
<dbReference type="Proteomes" id="UP001234989">
    <property type="component" value="Chromosome 6"/>
</dbReference>
<accession>A0AAF0R5R3</accession>
<dbReference type="EMBL" id="CP133617">
    <property type="protein sequence ID" value="WMV33165.1"/>
    <property type="molecule type" value="Genomic_DNA"/>
</dbReference>
<keyword evidence="2" id="KW-1185">Reference proteome</keyword>
<name>A0AAF0R5R3_SOLVR</name>
<reference evidence="1" key="1">
    <citation type="submission" date="2023-08" db="EMBL/GenBank/DDBJ databases">
        <title>A de novo genome assembly of Solanum verrucosum Schlechtendal, a Mexican diploid species geographically isolated from the other diploid A-genome species in potato relatives.</title>
        <authorList>
            <person name="Hosaka K."/>
        </authorList>
    </citation>
    <scope>NUCLEOTIDE SEQUENCE</scope>
    <source>
        <tissue evidence="1">Young leaves</tissue>
    </source>
</reference>
<proteinExistence type="predicted"/>
<evidence type="ECO:0000313" key="2">
    <source>
        <dbReference type="Proteomes" id="UP001234989"/>
    </source>
</evidence>
<evidence type="ECO:0000313" key="1">
    <source>
        <dbReference type="EMBL" id="WMV33165.1"/>
    </source>
</evidence>